<name>K3WDP3_GLOUD</name>
<dbReference type="OMA" id="CLMAVRC"/>
<evidence type="ECO:0000259" key="1">
    <source>
        <dbReference type="Pfam" id="PF05699"/>
    </source>
</evidence>
<dbReference type="AlphaFoldDB" id="K3WDP3"/>
<dbReference type="VEuPathDB" id="FungiDB:PYU1_G003080"/>
<organism evidence="2 3">
    <name type="scientific">Globisporangium ultimum (strain ATCC 200006 / CBS 805.95 / DAOM BR144)</name>
    <name type="common">Pythium ultimum</name>
    <dbReference type="NCBI Taxonomy" id="431595"/>
    <lineage>
        <taxon>Eukaryota</taxon>
        <taxon>Sar</taxon>
        <taxon>Stramenopiles</taxon>
        <taxon>Oomycota</taxon>
        <taxon>Peronosporomycetes</taxon>
        <taxon>Pythiales</taxon>
        <taxon>Pythiaceae</taxon>
        <taxon>Globisporangium</taxon>
    </lineage>
</organism>
<dbReference type="HOGENOM" id="CLU_2138511_0_0_1"/>
<dbReference type="SUPFAM" id="SSF53098">
    <property type="entry name" value="Ribonuclease H-like"/>
    <property type="match status" value="1"/>
</dbReference>
<reference evidence="3" key="2">
    <citation type="submission" date="2010-04" db="EMBL/GenBank/DDBJ databases">
        <authorList>
            <person name="Buell R."/>
            <person name="Hamilton J."/>
            <person name="Hostetler J."/>
        </authorList>
    </citation>
    <scope>NUCLEOTIDE SEQUENCE [LARGE SCALE GENOMIC DNA]</scope>
    <source>
        <strain evidence="3">DAOM:BR144</strain>
    </source>
</reference>
<reference evidence="2" key="3">
    <citation type="submission" date="2015-02" db="UniProtKB">
        <authorList>
            <consortium name="EnsemblProtists"/>
        </authorList>
    </citation>
    <scope>IDENTIFICATION</scope>
    <source>
        <strain evidence="2">DAOM BR144</strain>
    </source>
</reference>
<dbReference type="EnsemblProtists" id="PYU1_T003084">
    <property type="protein sequence ID" value="PYU1_T003084"/>
    <property type="gene ID" value="PYU1_G003080"/>
</dbReference>
<proteinExistence type="predicted"/>
<dbReference type="EMBL" id="GL376603">
    <property type="status" value="NOT_ANNOTATED_CDS"/>
    <property type="molecule type" value="Genomic_DNA"/>
</dbReference>
<dbReference type="InterPro" id="IPR008906">
    <property type="entry name" value="HATC_C_dom"/>
</dbReference>
<sequence length="113" mass="12765">MAIAYFLDQTKSLSGFVEDDIVDIIDCAVLLADRFGLLTSIARGEFHNQLVAIGLGKRRWSTDEKLKHAQFSPLDWWSLANRFQGFKEFATHILSIPTSSAASERTTWGEMEQ</sequence>
<dbReference type="GO" id="GO:0046983">
    <property type="term" value="F:protein dimerization activity"/>
    <property type="evidence" value="ECO:0007669"/>
    <property type="project" value="InterPro"/>
</dbReference>
<dbReference type="Pfam" id="PF05699">
    <property type="entry name" value="Dimer_Tnp_hAT"/>
    <property type="match status" value="1"/>
</dbReference>
<evidence type="ECO:0000313" key="2">
    <source>
        <dbReference type="EnsemblProtists" id="PYU1_T003084"/>
    </source>
</evidence>
<dbReference type="InterPro" id="IPR012337">
    <property type="entry name" value="RNaseH-like_sf"/>
</dbReference>
<keyword evidence="3" id="KW-1185">Reference proteome</keyword>
<reference evidence="3" key="1">
    <citation type="journal article" date="2010" name="Genome Biol.">
        <title>Genome sequence of the necrotrophic plant pathogen Pythium ultimum reveals original pathogenicity mechanisms and effector repertoire.</title>
        <authorList>
            <person name="Levesque C.A."/>
            <person name="Brouwer H."/>
            <person name="Cano L."/>
            <person name="Hamilton J.P."/>
            <person name="Holt C."/>
            <person name="Huitema E."/>
            <person name="Raffaele S."/>
            <person name="Robideau G.P."/>
            <person name="Thines M."/>
            <person name="Win J."/>
            <person name="Zerillo M.M."/>
            <person name="Beakes G.W."/>
            <person name="Boore J.L."/>
            <person name="Busam D."/>
            <person name="Dumas B."/>
            <person name="Ferriera S."/>
            <person name="Fuerstenberg S.I."/>
            <person name="Gachon C.M."/>
            <person name="Gaulin E."/>
            <person name="Govers F."/>
            <person name="Grenville-Briggs L."/>
            <person name="Horner N."/>
            <person name="Hostetler J."/>
            <person name="Jiang R.H."/>
            <person name="Johnson J."/>
            <person name="Krajaejun T."/>
            <person name="Lin H."/>
            <person name="Meijer H.J."/>
            <person name="Moore B."/>
            <person name="Morris P."/>
            <person name="Phuntmart V."/>
            <person name="Puiu D."/>
            <person name="Shetty J."/>
            <person name="Stajich J.E."/>
            <person name="Tripathy S."/>
            <person name="Wawra S."/>
            <person name="van West P."/>
            <person name="Whitty B.R."/>
            <person name="Coutinho P.M."/>
            <person name="Henrissat B."/>
            <person name="Martin F."/>
            <person name="Thomas P.D."/>
            <person name="Tyler B.M."/>
            <person name="De Vries R.P."/>
            <person name="Kamoun S."/>
            <person name="Yandell M."/>
            <person name="Tisserat N."/>
            <person name="Buell C.R."/>
        </authorList>
    </citation>
    <scope>NUCLEOTIDE SEQUENCE</scope>
    <source>
        <strain evidence="3">DAOM:BR144</strain>
    </source>
</reference>
<feature type="domain" description="HAT C-terminal dimerisation" evidence="1">
    <location>
        <begin position="64"/>
        <end position="106"/>
    </location>
</feature>
<accession>K3WDP3</accession>
<dbReference type="Proteomes" id="UP000019132">
    <property type="component" value="Unassembled WGS sequence"/>
</dbReference>
<dbReference type="InParanoid" id="K3WDP3"/>
<protein>
    <recommendedName>
        <fullName evidence="1">HAT C-terminal dimerisation domain-containing protein</fullName>
    </recommendedName>
</protein>
<evidence type="ECO:0000313" key="3">
    <source>
        <dbReference type="Proteomes" id="UP000019132"/>
    </source>
</evidence>